<reference evidence="1 2" key="3">
    <citation type="journal article" date="2000" name="Virology">
        <title>Characterization and immunolocalization of major structural proteins in the brown algal virus EsV-1.</title>
        <authorList>
            <person name="Delaroque N."/>
            <person name="Wolf S."/>
            <person name="Muller D.G."/>
            <person name="Knippers R."/>
        </authorList>
    </citation>
    <scope>NUCLEOTIDE SEQUENCE [LARGE SCALE GENOMIC DNA]</scope>
    <source>
        <strain evidence="2">Isolate New Zealand/Kaikoura/1988</strain>
    </source>
</reference>
<evidence type="ECO:0000313" key="2">
    <source>
        <dbReference type="Proteomes" id="UP000000864"/>
    </source>
</evidence>
<reference evidence="1 2" key="4">
    <citation type="journal article" date="2000" name="Virology">
        <title>The brown algal virus EsV-1 particle contains a putative hybrid histidine kinase.</title>
        <authorList>
            <person name="Delaroque N."/>
            <person name="Wolf S."/>
            <person name="Muller D.G."/>
            <person name="Knippers R."/>
        </authorList>
    </citation>
    <scope>NUCLEOTIDE SEQUENCE [LARGE SCALE GENOMIC DNA]</scope>
    <source>
        <strain evidence="2">Isolate New Zealand/Kaikoura/1988</strain>
    </source>
</reference>
<organismHost>
    <name type="scientific">Ectocarpus siliculosus</name>
    <name type="common">Brown alga</name>
    <name type="synonym">Conferva siliculosa</name>
    <dbReference type="NCBI Taxonomy" id="2880"/>
</organismHost>
<gene>
    <name evidence="1" type="primary">ORF 219</name>
</gene>
<sequence length="77" mass="9075">MHTHTHNSHTHTPHTNLSLTHFQVWSSWLLTPGASRETPRMVAHKSSPTQPWPAHRLMFMRRSAKLCHYCHRLWSSL</sequence>
<evidence type="ECO:0000313" key="1">
    <source>
        <dbReference type="EMBL" id="AAK14633.1"/>
    </source>
</evidence>
<protein>
    <submittedName>
        <fullName evidence="1">EsV-1-219</fullName>
    </submittedName>
</protein>
<reference evidence="1 2" key="2">
    <citation type="journal article" date="1998" name="Adv. Virus Res.">
        <title>Viruses in marine brown algae.</title>
        <authorList>
            <person name="Muller D.G."/>
            <person name="Kapp M."/>
            <person name="Knippers R."/>
        </authorList>
    </citation>
    <scope>NUCLEOTIDE SEQUENCE [LARGE SCALE GENOMIC DNA]</scope>
    <source>
        <strain evidence="2">Isolate New Zealand/Kaikoura/1988</strain>
    </source>
</reference>
<accession>Q8QN71</accession>
<dbReference type="Proteomes" id="UP000000864">
    <property type="component" value="Segment"/>
</dbReference>
<proteinExistence type="predicted"/>
<organism evidence="1 2">
    <name type="scientific">Ectocarpus siliculosus virus 1 (isolate New Zealand/Kaikoura/1988)</name>
    <name type="common">EsV-1</name>
    <dbReference type="NCBI Taxonomy" id="654926"/>
    <lineage>
        <taxon>Viruses</taxon>
        <taxon>Varidnaviria</taxon>
        <taxon>Bamfordvirae</taxon>
        <taxon>Nucleocytoviricota</taxon>
        <taxon>Megaviricetes</taxon>
        <taxon>Algavirales</taxon>
        <taxon>Phycodnaviridae</taxon>
        <taxon>Phaeovirus</taxon>
        <taxon>Phaeovirus unasiliculosus</taxon>
        <taxon>Ectocarpus siliculosus virus 1</taxon>
    </lineage>
</organism>
<name>Q8QN71_ESV1K</name>
<dbReference type="KEGG" id="vg:920633"/>
<keyword evidence="2" id="KW-1185">Reference proteome</keyword>
<dbReference type="EMBL" id="AF204951">
    <property type="protein sequence ID" value="AAK14633.1"/>
    <property type="molecule type" value="Genomic_DNA"/>
</dbReference>
<reference evidence="1 2" key="1">
    <citation type="journal article" date="1995" name="Virology">
        <title>Coat protein of the Ectocarpus siliculosus virus.</title>
        <authorList>
            <person name="Klein M."/>
            <person name="Lanka S.T."/>
            <person name="Knippers R."/>
            <person name="Muller D.G."/>
        </authorList>
    </citation>
    <scope>NUCLEOTIDE SEQUENCE [LARGE SCALE GENOMIC DNA]</scope>
    <source>
        <strain evidence="2">Isolate New Zealand/Kaikoura/1988</strain>
    </source>
</reference>